<reference evidence="6" key="1">
    <citation type="journal article" date="2010" name="PLoS Genet.">
        <title>Structure, function, and evolution of the Thiomonas spp. genome.</title>
        <authorList>
            <person name="Arsene-Ploetze F."/>
            <person name="Koechler S."/>
            <person name="Marchal M."/>
            <person name="Coppee J.Y."/>
            <person name="Chandler M."/>
            <person name="Bonnefoy V."/>
            <person name="Brochier-Armanet C."/>
            <person name="Barakat M."/>
            <person name="Barbe V."/>
            <person name="Battaglia-Brunet F."/>
            <person name="Bruneel O."/>
            <person name="Bryan C.G."/>
            <person name="Cleiss-Arnold J."/>
            <person name="Cruveiller S."/>
            <person name="Erhardt M."/>
            <person name="Heinrich-Salmeron A."/>
            <person name="Hommais F."/>
            <person name="Joulian C."/>
            <person name="Krin E."/>
            <person name="Lieutaud A."/>
            <person name="Lievremont D."/>
            <person name="Michel C."/>
            <person name="Muller D."/>
            <person name="Ortet P."/>
            <person name="Proux C."/>
            <person name="Siguier P."/>
            <person name="Roche D."/>
            <person name="Rouy Z."/>
            <person name="Salvignol G."/>
            <person name="Slyemi D."/>
            <person name="Talla E."/>
            <person name="Weiss S."/>
            <person name="Weissenbach J."/>
            <person name="Medigue C."/>
            <person name="Bertin P.N."/>
        </authorList>
    </citation>
    <scope>NUCLEOTIDE SEQUENCE [LARGE SCALE GENOMIC DNA]</scope>
    <source>
        <strain evidence="6">DSM 22701 / CIP 110005 / 3As</strain>
    </source>
</reference>
<protein>
    <recommendedName>
        <fullName evidence="2">Formamidase</fullName>
        <ecNumber evidence="2">3.5.1.49</ecNumber>
    </recommendedName>
    <alternativeName>
        <fullName evidence="2">Formamide amidohydrolase</fullName>
    </alternativeName>
</protein>
<evidence type="ECO:0000313" key="7">
    <source>
        <dbReference type="Proteomes" id="UP000078599"/>
    </source>
</evidence>
<accession>D6CNT8</accession>
<dbReference type="AlphaFoldDB" id="D6CNT8"/>
<evidence type="ECO:0000313" key="6">
    <source>
        <dbReference type="Proteomes" id="UP000002372"/>
    </source>
</evidence>
<evidence type="ECO:0000256" key="2">
    <source>
        <dbReference type="HAMAP-Rule" id="MF_01243"/>
    </source>
</evidence>
<dbReference type="GO" id="GO:0050126">
    <property type="term" value="F:N-carbamoylputrescine amidase activity"/>
    <property type="evidence" value="ECO:0007669"/>
    <property type="project" value="TreeGrafter"/>
</dbReference>
<dbReference type="NCBIfam" id="NF009803">
    <property type="entry name" value="PRK13287.1"/>
    <property type="match status" value="1"/>
</dbReference>
<reference evidence="5 7" key="3">
    <citation type="submission" date="2015-03" db="EMBL/GenBank/DDBJ databases">
        <authorList>
            <person name="Regsiter A."/>
            <person name="william w."/>
        </authorList>
    </citation>
    <scope>NUCLEOTIDE SEQUENCE [LARGE SCALE GENOMIC DNA]</scope>
    <source>
        <strain evidence="5 7">CB1</strain>
    </source>
</reference>
<dbReference type="InterPro" id="IPR022843">
    <property type="entry name" value="Formamidase"/>
</dbReference>
<dbReference type="eggNOG" id="COG0388">
    <property type="taxonomic scope" value="Bacteria"/>
</dbReference>
<dbReference type="Proteomes" id="UP000002372">
    <property type="component" value="Chromosome"/>
</dbReference>
<feature type="active site" description="Proton acceptor" evidence="2">
    <location>
        <position position="62"/>
    </location>
</feature>
<feature type="domain" description="CN hydrolase" evidence="3">
    <location>
        <begin position="16"/>
        <end position="258"/>
    </location>
</feature>
<comment type="catalytic activity">
    <reaction evidence="2">
        <text>formamide + H2O = formate + NH4(+)</text>
        <dbReference type="Rhea" id="RHEA:21948"/>
        <dbReference type="ChEBI" id="CHEBI:15377"/>
        <dbReference type="ChEBI" id="CHEBI:15740"/>
        <dbReference type="ChEBI" id="CHEBI:16397"/>
        <dbReference type="ChEBI" id="CHEBI:28938"/>
        <dbReference type="EC" id="3.5.1.49"/>
    </reaction>
</comment>
<keyword evidence="1 2" id="KW-0378">Hydrolase</keyword>
<dbReference type="InterPro" id="IPR003010">
    <property type="entry name" value="C-N_Hydrolase"/>
</dbReference>
<proteinExistence type="inferred from homology"/>
<dbReference type="GO" id="GO:0004328">
    <property type="term" value="F:formamidase activity"/>
    <property type="evidence" value="ECO:0007669"/>
    <property type="project" value="UniProtKB-UniRule"/>
</dbReference>
<dbReference type="SUPFAM" id="SSF56317">
    <property type="entry name" value="Carbon-nitrogen hydrolase"/>
    <property type="match status" value="1"/>
</dbReference>
<dbReference type="EMBL" id="CTRI01000008">
    <property type="protein sequence ID" value="CQR31055.1"/>
    <property type="molecule type" value="Genomic_DNA"/>
</dbReference>
<gene>
    <name evidence="2 4" type="primary">amiF</name>
    <name evidence="4" type="ordered locus">THI_3634</name>
    <name evidence="5" type="ORF">THICB1_160057</name>
</gene>
<reference evidence="4" key="2">
    <citation type="submission" date="2010-07" db="EMBL/GenBank/DDBJ databases">
        <authorList>
            <person name="Genoscope - CEA"/>
        </authorList>
    </citation>
    <scope>NUCLEOTIDE SEQUENCE</scope>
    <source>
        <strain evidence="4">3As</strain>
    </source>
</reference>
<dbReference type="KEGG" id="thi:THI_3634"/>
<dbReference type="EMBL" id="FP475956">
    <property type="protein sequence ID" value="CAZ90216.1"/>
    <property type="molecule type" value="Genomic_DNA"/>
</dbReference>
<organism evidence="4 6">
    <name type="scientific">Thiomonas arsenitoxydans (strain DSM 22701 / CIP 110005 / 3As)</name>
    <dbReference type="NCBI Taxonomy" id="426114"/>
    <lineage>
        <taxon>Bacteria</taxon>
        <taxon>Pseudomonadati</taxon>
        <taxon>Pseudomonadota</taxon>
        <taxon>Betaproteobacteria</taxon>
        <taxon>Burkholderiales</taxon>
        <taxon>Thiomonas</taxon>
    </lineage>
</organism>
<dbReference type="EC" id="3.5.1.49" evidence="2"/>
<sequence length="342" mass="37210">MNVSGLGGLNKSPHGVVVGLVQLQLPVVETPVQLAAQAERICALVGKARRNLGTMDLVVFPEYALHGLSMSTAPELMVSLDGPEVTAFKASCVAHRIWGCFSIMEFNPHGNPYNTGLIIDDQGEIRLYYRKLHPWVPVEAWEPGNVGIPVCDGPKGCKLGLIICHDGMFPEMAREAAYKGAEIILRTAGYTAPIRHAWTITNQANAFQNLAITASVCLCGSDGNFDSMGEGMFCNFDGTVITVGGNRPDEIITAELRPDLVREARAVWGVENNPYQLYHRGYVAVQGGAQDCPYTFMHDMVAGRYKLPWDGTVQVRDGTPCGFAAPSRSYRGPEPNPFEPEV</sequence>
<comment type="similarity">
    <text evidence="2">Belongs to the carbon-nitrogen hydrolase superfamily. Aliphatic amidase family.</text>
</comment>
<dbReference type="HOGENOM" id="CLU_071797_0_0_4"/>
<dbReference type="HAMAP" id="MF_01243">
    <property type="entry name" value="Formamidase"/>
    <property type="match status" value="1"/>
</dbReference>
<dbReference type="CDD" id="cd07565">
    <property type="entry name" value="aliphatic_amidase"/>
    <property type="match status" value="1"/>
</dbReference>
<dbReference type="PANTHER" id="PTHR43674">
    <property type="entry name" value="NITRILASE C965.09-RELATED"/>
    <property type="match status" value="1"/>
</dbReference>
<dbReference type="GO" id="GO:0033388">
    <property type="term" value="P:putrescine biosynthetic process from arginine"/>
    <property type="evidence" value="ECO:0007669"/>
    <property type="project" value="TreeGrafter"/>
</dbReference>
<evidence type="ECO:0000313" key="5">
    <source>
        <dbReference type="EMBL" id="CQR31055.1"/>
    </source>
</evidence>
<keyword evidence="7" id="KW-1185">Reference proteome</keyword>
<evidence type="ECO:0000313" key="4">
    <source>
        <dbReference type="EMBL" id="CAZ90216.1"/>
    </source>
</evidence>
<evidence type="ECO:0000259" key="3">
    <source>
        <dbReference type="PROSITE" id="PS50263"/>
    </source>
</evidence>
<dbReference type="PANTHER" id="PTHR43674:SF15">
    <property type="entry name" value="FORMAMIDASE"/>
    <property type="match status" value="1"/>
</dbReference>
<dbReference type="Pfam" id="PF00795">
    <property type="entry name" value="CN_hydrolase"/>
    <property type="match status" value="1"/>
</dbReference>
<dbReference type="InterPro" id="IPR036526">
    <property type="entry name" value="C-N_Hydrolase_sf"/>
</dbReference>
<dbReference type="Proteomes" id="UP000078599">
    <property type="component" value="Unassembled WGS sequence"/>
</dbReference>
<evidence type="ECO:0000256" key="1">
    <source>
        <dbReference type="ARBA" id="ARBA00022801"/>
    </source>
</evidence>
<dbReference type="PROSITE" id="PS50263">
    <property type="entry name" value="CN_HYDROLASE"/>
    <property type="match status" value="1"/>
</dbReference>
<feature type="active site" description="Proton donor" evidence="2">
    <location>
        <position position="131"/>
    </location>
</feature>
<dbReference type="Gene3D" id="3.60.110.10">
    <property type="entry name" value="Carbon-nitrogen hydrolase"/>
    <property type="match status" value="1"/>
</dbReference>
<feature type="active site" description="Nucleophile" evidence="2">
    <location>
        <position position="164"/>
    </location>
</feature>
<comment type="function">
    <text evidence="2">Is an aliphatic amidase with a restricted substrate specificity, as it only hydrolyzes formamide.</text>
</comment>
<dbReference type="InterPro" id="IPR050345">
    <property type="entry name" value="Aliph_Amidase/BUP"/>
</dbReference>
<name>D6CNT8_THIA3</name>